<dbReference type="PANTHER" id="PTHR30461:SF2">
    <property type="entry name" value="SERINE RECOMBINASE PINE-RELATED"/>
    <property type="match status" value="1"/>
</dbReference>
<sequence length="220" mass="23356">MKTAVAYIRVSTQKQGRSGLGLEAQQAAIAAFAAAEGYEVVETFVEIETGKGSDALETRPQLAAAIALATKLKGTVVVAKLDRLTRDVHFGSGLMSRRVAFRVAAMPHADNFQLHIMLAVAEKERQDISDRTKAALAACKARGVKLGAPNAGQNKAQAAAAFAESLREVIEPVMCQSSRQIAAHLNAHGITTAEGSSWQSAQVIRLIGRLQPKEQLDVAA</sequence>
<organism evidence="7">
    <name type="scientific">Bradyrhizobium barranii subsp. barranii</name>
    <dbReference type="NCBI Taxonomy" id="2823807"/>
    <lineage>
        <taxon>Bacteria</taxon>
        <taxon>Pseudomonadati</taxon>
        <taxon>Pseudomonadota</taxon>
        <taxon>Alphaproteobacteria</taxon>
        <taxon>Hyphomicrobiales</taxon>
        <taxon>Nitrobacteraceae</taxon>
        <taxon>Bradyrhizobium</taxon>
        <taxon>Bradyrhizobium barranii</taxon>
    </lineage>
</organism>
<dbReference type="Gene3D" id="3.40.50.1390">
    <property type="entry name" value="Resolvase, N-terminal catalytic domain"/>
    <property type="match status" value="1"/>
</dbReference>
<dbReference type="RefSeq" id="WP_166352929.1">
    <property type="nucleotide sequence ID" value="NZ_CP088280.1"/>
</dbReference>
<dbReference type="InterPro" id="IPR050639">
    <property type="entry name" value="SSR_resolvase"/>
</dbReference>
<dbReference type="SUPFAM" id="SSF53041">
    <property type="entry name" value="Resolvase-like"/>
    <property type="match status" value="1"/>
</dbReference>
<dbReference type="SMART" id="SM00857">
    <property type="entry name" value="Resolvase"/>
    <property type="match status" value="1"/>
</dbReference>
<reference evidence="8 9" key="1">
    <citation type="journal article" date="2017" name="Syst. Appl. Microbiol.">
        <title>Soybeans inoculated with root zone soils of Canadian native legumes harbour diverse and novel Bradyrhizobium spp. that possess agricultural potential.</title>
        <authorList>
            <person name="Bromfield E.S.P."/>
            <person name="Cloutier S."/>
            <person name="Tambong J.T."/>
            <person name="Tran Thi T.V."/>
        </authorList>
    </citation>
    <scope>NUCLEOTIDE SEQUENCE [LARGE SCALE GENOMIC DNA]</scope>
    <source>
        <strain evidence="8 9">323S2</strain>
    </source>
</reference>
<dbReference type="Proteomes" id="UP000564836">
    <property type="component" value="Chromosome"/>
</dbReference>
<dbReference type="GO" id="GO:0000150">
    <property type="term" value="F:DNA strand exchange activity"/>
    <property type="evidence" value="ECO:0007669"/>
    <property type="project" value="InterPro"/>
</dbReference>
<evidence type="ECO:0000313" key="9">
    <source>
        <dbReference type="Proteomes" id="UP000564836"/>
    </source>
</evidence>
<dbReference type="AlphaFoldDB" id="A0A7Z0QJ78"/>
<evidence type="ECO:0000313" key="8">
    <source>
        <dbReference type="EMBL" id="UGX98745.1"/>
    </source>
</evidence>
<dbReference type="PROSITE" id="PS00397">
    <property type="entry name" value="RECOMBINASES_1"/>
    <property type="match status" value="1"/>
</dbReference>
<dbReference type="InterPro" id="IPR006119">
    <property type="entry name" value="Resolv_N"/>
</dbReference>
<gene>
    <name evidence="8" type="ORF">G6321_00027975</name>
    <name evidence="7" type="ORF">G6321_40260</name>
</gene>
<accession>A0A7Z0QJ78</accession>
<evidence type="ECO:0000313" key="7">
    <source>
        <dbReference type="EMBL" id="NYY94407.1"/>
    </source>
</evidence>
<evidence type="ECO:0000259" key="6">
    <source>
        <dbReference type="PROSITE" id="PS51736"/>
    </source>
</evidence>
<dbReference type="GO" id="GO:0015074">
    <property type="term" value="P:DNA integration"/>
    <property type="evidence" value="ECO:0007669"/>
    <property type="project" value="UniProtKB-KW"/>
</dbReference>
<dbReference type="EMBL" id="CP088280">
    <property type="protein sequence ID" value="UGX98745.1"/>
    <property type="molecule type" value="Genomic_DNA"/>
</dbReference>
<dbReference type="InterPro" id="IPR036162">
    <property type="entry name" value="Resolvase-like_N_sf"/>
</dbReference>
<evidence type="ECO:0000256" key="5">
    <source>
        <dbReference type="PROSITE-ProRule" id="PRU10137"/>
    </source>
</evidence>
<dbReference type="CDD" id="cd00338">
    <property type="entry name" value="Ser_Recombinase"/>
    <property type="match status" value="1"/>
</dbReference>
<dbReference type="PROSITE" id="PS51736">
    <property type="entry name" value="RECOMBINASES_3"/>
    <property type="match status" value="1"/>
</dbReference>
<dbReference type="PANTHER" id="PTHR30461">
    <property type="entry name" value="DNA-INVERTASE FROM LAMBDOID PROPHAGE"/>
    <property type="match status" value="1"/>
</dbReference>
<evidence type="ECO:0000256" key="2">
    <source>
        <dbReference type="ARBA" id="ARBA00023125"/>
    </source>
</evidence>
<evidence type="ECO:0000256" key="1">
    <source>
        <dbReference type="ARBA" id="ARBA00022908"/>
    </source>
</evidence>
<keyword evidence="1" id="KW-0229">DNA integration</keyword>
<evidence type="ECO:0000256" key="4">
    <source>
        <dbReference type="PIRSR" id="PIRSR606118-50"/>
    </source>
</evidence>
<feature type="domain" description="Resolvase/invertase-type recombinase catalytic" evidence="6">
    <location>
        <begin position="3"/>
        <end position="143"/>
    </location>
</feature>
<evidence type="ECO:0000256" key="3">
    <source>
        <dbReference type="ARBA" id="ARBA00023172"/>
    </source>
</evidence>
<dbReference type="GO" id="GO:0003677">
    <property type="term" value="F:DNA binding"/>
    <property type="evidence" value="ECO:0007669"/>
    <property type="project" value="UniProtKB-KW"/>
</dbReference>
<keyword evidence="3" id="KW-0233">DNA recombination</keyword>
<feature type="active site" description="O-(5'-phospho-DNA)-serine intermediate" evidence="4 5">
    <location>
        <position position="11"/>
    </location>
</feature>
<name>A0A7Z0QJ78_9BRAD</name>
<dbReference type="Pfam" id="PF00239">
    <property type="entry name" value="Resolvase"/>
    <property type="match status" value="1"/>
</dbReference>
<reference evidence="8 9" key="3">
    <citation type="journal article" date="2022" name="Int. J. Syst. Evol. Microbiol.">
        <title>Strains of Bradyrhizobium barranii sp. nov. associated with legumes native to Canada are symbionts of soybeans and belong to different subspecies (subsp. barranii subsp. nov. and subsp. apii subsp. nov.) and symbiovars (sv. glycinearum and sv. septentrionale).</title>
        <authorList>
            <person name="Bromfield E.S.P."/>
            <person name="Cloutier S."/>
            <person name="Wasai-Hara S."/>
            <person name="Minamisawa K."/>
        </authorList>
    </citation>
    <scope>NUCLEOTIDE SEQUENCE [LARGE SCALE GENOMIC DNA]</scope>
    <source>
        <strain evidence="8 9">323S2</strain>
    </source>
</reference>
<keyword evidence="2" id="KW-0238">DNA-binding</keyword>
<dbReference type="InterPro" id="IPR006118">
    <property type="entry name" value="Recombinase_CS"/>
</dbReference>
<dbReference type="EMBL" id="JACBFH010000001">
    <property type="protein sequence ID" value="NYY94407.1"/>
    <property type="molecule type" value="Genomic_DNA"/>
</dbReference>
<proteinExistence type="predicted"/>
<reference evidence="7" key="2">
    <citation type="submission" date="2020-06" db="EMBL/GenBank/DDBJ databases">
        <title>Whole Genome Sequence of Bradyrhizobium sp. Strain 323S2.</title>
        <authorList>
            <person name="Bromfield E.S.P."/>
        </authorList>
    </citation>
    <scope>NUCLEOTIDE SEQUENCE [LARGE SCALE GENOMIC DNA]</scope>
    <source>
        <strain evidence="7">323S2</strain>
    </source>
</reference>
<protein>
    <submittedName>
        <fullName evidence="7">Recombinase family protein</fullName>
    </submittedName>
</protein>